<dbReference type="GeneTree" id="ENSGT01150000286920"/>
<organism evidence="7 8">
    <name type="scientific">Oncorhynchus kisutch</name>
    <name type="common">Coho salmon</name>
    <name type="synonym">Salmo kisutch</name>
    <dbReference type="NCBI Taxonomy" id="8019"/>
    <lineage>
        <taxon>Eukaryota</taxon>
        <taxon>Metazoa</taxon>
        <taxon>Chordata</taxon>
        <taxon>Craniata</taxon>
        <taxon>Vertebrata</taxon>
        <taxon>Euteleostomi</taxon>
        <taxon>Actinopterygii</taxon>
        <taxon>Neopterygii</taxon>
        <taxon>Teleostei</taxon>
        <taxon>Protacanthopterygii</taxon>
        <taxon>Salmoniformes</taxon>
        <taxon>Salmonidae</taxon>
        <taxon>Salmoninae</taxon>
        <taxon>Oncorhynchus</taxon>
    </lineage>
</organism>
<proteinExistence type="predicted"/>
<dbReference type="InterPro" id="IPR018045">
    <property type="entry name" value="S04_transporter_CS"/>
</dbReference>
<dbReference type="Pfam" id="PF00916">
    <property type="entry name" value="Sulfate_transp"/>
    <property type="match status" value="1"/>
</dbReference>
<dbReference type="Proteomes" id="UP000694557">
    <property type="component" value="Unassembled WGS sequence"/>
</dbReference>
<dbReference type="PROSITE" id="PS50801">
    <property type="entry name" value="STAS"/>
    <property type="match status" value="1"/>
</dbReference>
<reference evidence="7" key="1">
    <citation type="submission" date="2025-08" db="UniProtKB">
        <authorList>
            <consortium name="Ensembl"/>
        </authorList>
    </citation>
    <scope>IDENTIFICATION</scope>
</reference>
<feature type="domain" description="STAS" evidence="6">
    <location>
        <begin position="481"/>
        <end position="554"/>
    </location>
</feature>
<dbReference type="InterPro" id="IPR036513">
    <property type="entry name" value="STAS_dom_sf"/>
</dbReference>
<name>A0A8C7K0J2_ONCKI</name>
<dbReference type="Ensembl" id="ENSOKIT00005103385.1">
    <property type="protein sequence ID" value="ENSOKIP00005096570.1"/>
    <property type="gene ID" value="ENSOKIG00005042334.1"/>
</dbReference>
<keyword evidence="4 5" id="KW-0472">Membrane</keyword>
<dbReference type="AlphaFoldDB" id="A0A8C7K0J2"/>
<dbReference type="PROSITE" id="PS01130">
    <property type="entry name" value="SLC26A"/>
    <property type="match status" value="1"/>
</dbReference>
<dbReference type="GO" id="GO:0016020">
    <property type="term" value="C:membrane"/>
    <property type="evidence" value="ECO:0007669"/>
    <property type="project" value="UniProtKB-SubCell"/>
</dbReference>
<evidence type="ECO:0000259" key="6">
    <source>
        <dbReference type="PROSITE" id="PS50801"/>
    </source>
</evidence>
<keyword evidence="8" id="KW-1185">Reference proteome</keyword>
<reference evidence="7" key="2">
    <citation type="submission" date="2025-09" db="UniProtKB">
        <authorList>
            <consortium name="Ensembl"/>
        </authorList>
    </citation>
    <scope>IDENTIFICATION</scope>
</reference>
<comment type="subcellular location">
    <subcellularLocation>
        <location evidence="1">Membrane</location>
        <topology evidence="1">Multi-pass membrane protein</topology>
    </subcellularLocation>
</comment>
<feature type="transmembrane region" description="Helical" evidence="5">
    <location>
        <begin position="438"/>
        <end position="468"/>
    </location>
</feature>
<evidence type="ECO:0000256" key="5">
    <source>
        <dbReference type="SAM" id="Phobius"/>
    </source>
</evidence>
<evidence type="ECO:0000256" key="4">
    <source>
        <dbReference type="ARBA" id="ARBA00023136"/>
    </source>
</evidence>
<dbReference type="Pfam" id="PF01740">
    <property type="entry name" value="STAS"/>
    <property type="match status" value="1"/>
</dbReference>
<dbReference type="InterPro" id="IPR002645">
    <property type="entry name" value="STAS_dom"/>
</dbReference>
<keyword evidence="3 5" id="KW-1133">Transmembrane helix</keyword>
<evidence type="ECO:0000256" key="3">
    <source>
        <dbReference type="ARBA" id="ARBA00022989"/>
    </source>
</evidence>
<dbReference type="InterPro" id="IPR001902">
    <property type="entry name" value="SLC26A/SulP_fam"/>
</dbReference>
<dbReference type="GO" id="GO:0008271">
    <property type="term" value="F:secondary active sulfate transmembrane transporter activity"/>
    <property type="evidence" value="ECO:0007669"/>
    <property type="project" value="InterPro"/>
</dbReference>
<evidence type="ECO:0000256" key="1">
    <source>
        <dbReference type="ARBA" id="ARBA00004141"/>
    </source>
</evidence>
<dbReference type="PANTHER" id="PTHR11814">
    <property type="entry name" value="SULFATE TRANSPORTER"/>
    <property type="match status" value="1"/>
</dbReference>
<sequence>MMEPLLDRPGPQIGRSSLGERMTSCCSYRTLQAWLPILTWLPKYRLSWLQMDLIAGLTVGLTTVPQALAYAEVAGLPVQYGLYSAFMGGFIYTFLGTSKDVTLGPTAIMSLLCASYVGGDPVRAVLLSLICGTIQTAMALLRLGFLLDFISFPVIKGFTCAAAVTIGFGQVKNVLGLKDIPHEFFLQVYYTFYRIPETRIGDVVLGLLCLCLLVTLQWMKSTLEPPSEQEALLTRAAHSLVWGIATVRNALVVVAASFLAFSWNAFGSPVFTITGKTSQGLPPFRAPPLFETTPNGTSISFGEIIEDFGGGLAVIPFMGVLESIAIAKAFASQNDYRINANQELFAIGLTNIMGSFVSAYPVTGSFGRTAVNSQTGVCTPAGGIVTGVVVLLSLAFLMPAFYYIPKASLAAVIICAVAPLVDYRVVMQFWRIRKLDLVPFLITFLLSFWEVQYGIVGGVVVSGLMLLYNVARPSIKVCDHGVLVMELDSGLSFPSTEYLNTVLYTQALQASPPRSVVLDCHHVNTVDYTVVNELRDLLRQFKLRGVALIFSGLQVLTDWVCSGLQVRTDWVCSGLQVRTDWVCSGLQVRTDWVCSGLQVRTDWVCSGLQVRTDWVCSGLQVLTDWVCSGLQVRTDWVCSGLQVLSDWVCSGLQVLSDWVCSGLQVLTDWVCSGLQVRTDWVCSGLQVRTDWVCSGLQVLTDWVCSGLQVLSDWVCSGLQVLSDWVCSGLQVLTDWVCSGLQVLTDWVCSGLQVLTDWVCSGLQVLSDWVYSGLQVLTDWVCSGLQVLTDWVCSGLQVLSDWVCSGLQVLSDWVCSGLQVLTDWVCSGLQVLTDWVCSGLQVH</sequence>
<dbReference type="Gene3D" id="3.30.750.24">
    <property type="entry name" value="STAS domain"/>
    <property type="match status" value="1"/>
</dbReference>
<dbReference type="SUPFAM" id="SSF52091">
    <property type="entry name" value="SpoIIaa-like"/>
    <property type="match status" value="1"/>
</dbReference>
<evidence type="ECO:0000256" key="2">
    <source>
        <dbReference type="ARBA" id="ARBA00022692"/>
    </source>
</evidence>
<evidence type="ECO:0000313" key="8">
    <source>
        <dbReference type="Proteomes" id="UP000694557"/>
    </source>
</evidence>
<keyword evidence="2 5" id="KW-0812">Transmembrane</keyword>
<accession>A0A8C7K0J2</accession>
<dbReference type="CDD" id="cd07042">
    <property type="entry name" value="STAS_SulP_like_sulfate_transporter"/>
    <property type="match status" value="1"/>
</dbReference>
<gene>
    <name evidence="7" type="primary">SLC26A11</name>
    <name evidence="7" type="synonym">LOC109877189</name>
</gene>
<evidence type="ECO:0000313" key="7">
    <source>
        <dbReference type="Ensembl" id="ENSOKIP00005096570.1"/>
    </source>
</evidence>
<protein>
    <submittedName>
        <fullName evidence="7">Solute carrier family 26 member 11</fullName>
    </submittedName>
</protein>
<feature type="transmembrane region" description="Helical" evidence="5">
    <location>
        <begin position="377"/>
        <end position="401"/>
    </location>
</feature>
<dbReference type="InterPro" id="IPR011547">
    <property type="entry name" value="SLC26A/SulP_dom"/>
</dbReference>
<feature type="transmembrane region" description="Helical" evidence="5">
    <location>
        <begin position="125"/>
        <end position="147"/>
    </location>
</feature>
<feature type="transmembrane region" description="Helical" evidence="5">
    <location>
        <begin position="53"/>
        <end position="71"/>
    </location>
</feature>